<gene>
    <name evidence="1" type="primary">100</name>
    <name evidence="1" type="ORF">SEA_JUMBO_100</name>
</gene>
<proteinExistence type="predicted"/>
<dbReference type="Proteomes" id="UP000203357">
    <property type="component" value="Segment"/>
</dbReference>
<sequence length="78" mass="8668">MGKIIRVCTLCAVYLNNADDSAHTPEEIAAIDATLAAIKKDWNAPHVFFEHSDETDCFRCDLCSDDCYGESHVFTVGR</sequence>
<evidence type="ECO:0000313" key="1">
    <source>
        <dbReference type="EMBL" id="AOE44607.1"/>
    </source>
</evidence>
<dbReference type="GeneID" id="29067989"/>
<protein>
    <submittedName>
        <fullName evidence="1">Uncharacterized protein</fullName>
    </submittedName>
</protein>
<dbReference type="RefSeq" id="YP_009291065.1">
    <property type="nucleotide sequence ID" value="NC_031109.1"/>
</dbReference>
<organism evidence="1 2">
    <name type="scientific">Gordonia phage Jumbo</name>
    <dbReference type="NCBI Taxonomy" id="1887650"/>
    <lineage>
        <taxon>Viruses</taxon>
        <taxon>Duplodnaviria</taxon>
        <taxon>Heunggongvirae</taxon>
        <taxon>Uroviricota</taxon>
        <taxon>Caudoviricetes</taxon>
        <taxon>Gorjumvirus</taxon>
        <taxon>Gorjumvirus jumbo</taxon>
    </lineage>
</organism>
<evidence type="ECO:0000313" key="2">
    <source>
        <dbReference type="Proteomes" id="UP000203357"/>
    </source>
</evidence>
<reference evidence="2" key="1">
    <citation type="submission" date="2016-07" db="EMBL/GenBank/DDBJ databases">
        <authorList>
            <person name="Florea S."/>
            <person name="Webb J.S."/>
            <person name="Jaromczyk J."/>
            <person name="Schardl C.L."/>
        </authorList>
    </citation>
    <scope>NUCLEOTIDE SEQUENCE [LARGE SCALE GENOMIC DNA]</scope>
</reference>
<keyword evidence="2" id="KW-1185">Reference proteome</keyword>
<name>A0A1B3B0Q4_9CAUD</name>
<dbReference type="KEGG" id="vg:29067989"/>
<dbReference type="EMBL" id="KX557281">
    <property type="protein sequence ID" value="AOE44607.1"/>
    <property type="molecule type" value="Genomic_DNA"/>
</dbReference>
<accession>A0A1B3B0Q4</accession>